<dbReference type="EMBL" id="FIIN01000005">
    <property type="protein sequence ID" value="CYV90929.1"/>
    <property type="molecule type" value="Genomic_DNA"/>
</dbReference>
<evidence type="ECO:0000313" key="2">
    <source>
        <dbReference type="EMBL" id="CYV90929.1"/>
    </source>
</evidence>
<accession>A0A0Z8FT72</accession>
<evidence type="ECO:0000313" key="5">
    <source>
        <dbReference type="Proteomes" id="UP000071765"/>
    </source>
</evidence>
<evidence type="ECO:0000259" key="1">
    <source>
        <dbReference type="Pfam" id="PF00535"/>
    </source>
</evidence>
<dbReference type="InterPro" id="IPR029044">
    <property type="entry name" value="Nucleotide-diphossugar_trans"/>
</dbReference>
<dbReference type="SUPFAM" id="SSF53448">
    <property type="entry name" value="Nucleotide-diphospho-sugar transferases"/>
    <property type="match status" value="1"/>
</dbReference>
<evidence type="ECO:0000313" key="6">
    <source>
        <dbReference type="Proteomes" id="UP000072353"/>
    </source>
</evidence>
<reference evidence="4 7" key="2">
    <citation type="submission" date="2019-04" db="EMBL/GenBank/DDBJ databases">
        <title>Genome analysis of Streptococcus suis strain WUSS425.</title>
        <authorList>
            <person name="Chen H."/>
            <person name="Gao X."/>
            <person name="Wu Z."/>
        </authorList>
    </citation>
    <scope>NUCLEOTIDE SEQUENCE [LARGE SCALE GENOMIC DNA]</scope>
    <source>
        <strain evidence="4 7">WUSS425</strain>
    </source>
</reference>
<organism evidence="4 7">
    <name type="scientific">Streptococcus suis</name>
    <dbReference type="NCBI Taxonomy" id="1307"/>
    <lineage>
        <taxon>Bacteria</taxon>
        <taxon>Bacillati</taxon>
        <taxon>Bacillota</taxon>
        <taxon>Bacilli</taxon>
        <taxon>Lactobacillales</taxon>
        <taxon>Streptococcaceae</taxon>
        <taxon>Streptococcus</taxon>
    </lineage>
</organism>
<dbReference type="PANTHER" id="PTHR22916">
    <property type="entry name" value="GLYCOSYLTRANSFERASE"/>
    <property type="match status" value="1"/>
</dbReference>
<dbReference type="EMBL" id="FILL01000014">
    <property type="protein sequence ID" value="CYX67597.1"/>
    <property type="molecule type" value="Genomic_DNA"/>
</dbReference>
<gene>
    <name evidence="2" type="ORF">ERS132452_01087</name>
    <name evidence="3" type="ORF">ERS132521_01600</name>
    <name evidence="4" type="ORF">FAJ34_04850</name>
</gene>
<dbReference type="GO" id="GO:0016758">
    <property type="term" value="F:hexosyltransferase activity"/>
    <property type="evidence" value="ECO:0007669"/>
    <property type="project" value="UniProtKB-ARBA"/>
</dbReference>
<dbReference type="InterPro" id="IPR001173">
    <property type="entry name" value="Glyco_trans_2-like"/>
</dbReference>
<name>A0A0Z8FT72_STRSU</name>
<evidence type="ECO:0000313" key="4">
    <source>
        <dbReference type="EMBL" id="TII08006.1"/>
    </source>
</evidence>
<dbReference type="Proteomes" id="UP000071765">
    <property type="component" value="Unassembled WGS sequence"/>
</dbReference>
<dbReference type="AlphaFoldDB" id="A0A0Z8FT72"/>
<sequence>MQNNHTFVICAYGDSKYLEECIHSLKQQTLQSQLILYTSTPSEYIEQICQKNAIVMHTAQGGGIGKDWNLALSFVTTPYATIAHQDDIYLPDYCEKIMSQMTEETLIAYSDYQEVKEGEVIALTSNLKIKQLMLRTMAMFPKWKFWRNRVLAFGNPISCPAVTYNLKKLNDFKFNEEMKVSLDWFAWYQIAQKNGSFTFVDESLMYHRIHEESETTNSIENNIRTKEDYEMYLLFWPTFIAKFLLRYYVKSQDTNGGNNGEK</sequence>
<dbReference type="CDD" id="cd00761">
    <property type="entry name" value="Glyco_tranf_GTA_type"/>
    <property type="match status" value="1"/>
</dbReference>
<evidence type="ECO:0000313" key="7">
    <source>
        <dbReference type="Proteomes" id="UP000305768"/>
    </source>
</evidence>
<dbReference type="PANTHER" id="PTHR22916:SF3">
    <property type="entry name" value="UDP-GLCNAC:BETAGAL BETA-1,3-N-ACETYLGLUCOSAMINYLTRANSFERASE-LIKE PROTEIN 1"/>
    <property type="match status" value="1"/>
</dbReference>
<proteinExistence type="predicted"/>
<dbReference type="Proteomes" id="UP000305768">
    <property type="component" value="Unassembled WGS sequence"/>
</dbReference>
<dbReference type="Gene3D" id="3.90.550.10">
    <property type="entry name" value="Spore Coat Polysaccharide Biosynthesis Protein SpsA, Chain A"/>
    <property type="match status" value="1"/>
</dbReference>
<keyword evidence="4" id="KW-0808">Transferase</keyword>
<evidence type="ECO:0000313" key="3">
    <source>
        <dbReference type="EMBL" id="CYX67597.1"/>
    </source>
</evidence>
<protein>
    <submittedName>
        <fullName evidence="2 4">Glycosyltransferase</fullName>
    </submittedName>
</protein>
<feature type="domain" description="Glycosyltransferase 2-like" evidence="1">
    <location>
        <begin position="7"/>
        <end position="112"/>
    </location>
</feature>
<dbReference type="Proteomes" id="UP000072353">
    <property type="component" value="Unassembled WGS sequence"/>
</dbReference>
<dbReference type="Pfam" id="PF00535">
    <property type="entry name" value="Glycos_transf_2"/>
    <property type="match status" value="1"/>
</dbReference>
<reference evidence="5 6" key="1">
    <citation type="submission" date="2016-02" db="EMBL/GenBank/DDBJ databases">
        <authorList>
            <consortium name="Pathogen Informatics"/>
        </authorList>
    </citation>
    <scope>NUCLEOTIDE SEQUENCE [LARGE SCALE GENOMIC DNA]</scope>
    <source>
        <strain evidence="2 5">LSS90</strain>
        <strain evidence="3 6">SS975</strain>
    </source>
</reference>
<dbReference type="EMBL" id="SSXP01000005">
    <property type="protein sequence ID" value="TII08006.1"/>
    <property type="molecule type" value="Genomic_DNA"/>
</dbReference>
<dbReference type="RefSeq" id="WP_044673458.1">
    <property type="nucleotide sequence ID" value="NZ_CEDD01000007.1"/>
</dbReference>